<accession>A0A948RWA8</accession>
<comment type="caution">
    <text evidence="3">The sequence shown here is derived from an EMBL/GenBank/DDBJ whole genome shotgun (WGS) entry which is preliminary data.</text>
</comment>
<dbReference type="Gene3D" id="2.60.40.10">
    <property type="entry name" value="Immunoglobulins"/>
    <property type="match status" value="5"/>
</dbReference>
<keyword evidence="1" id="KW-1133">Transmembrane helix</keyword>
<organism evidence="3 4">
    <name type="scientific">Eiseniibacteriota bacterium</name>
    <dbReference type="NCBI Taxonomy" id="2212470"/>
    <lineage>
        <taxon>Bacteria</taxon>
        <taxon>Candidatus Eiseniibacteriota</taxon>
    </lineage>
</organism>
<dbReference type="InterPro" id="IPR036116">
    <property type="entry name" value="FN3_sf"/>
</dbReference>
<proteinExistence type="predicted"/>
<dbReference type="CDD" id="cd00063">
    <property type="entry name" value="FN3"/>
    <property type="match status" value="2"/>
</dbReference>
<dbReference type="Proteomes" id="UP000777784">
    <property type="component" value="Unassembled WGS sequence"/>
</dbReference>
<evidence type="ECO:0000256" key="1">
    <source>
        <dbReference type="SAM" id="Phobius"/>
    </source>
</evidence>
<dbReference type="SUPFAM" id="SSF49265">
    <property type="entry name" value="Fibronectin type III"/>
    <property type="match status" value="3"/>
</dbReference>
<evidence type="ECO:0000259" key="2">
    <source>
        <dbReference type="PROSITE" id="PS50853"/>
    </source>
</evidence>
<dbReference type="AlphaFoldDB" id="A0A948RWA8"/>
<evidence type="ECO:0000313" key="3">
    <source>
        <dbReference type="EMBL" id="MBU2691671.1"/>
    </source>
</evidence>
<reference evidence="3" key="1">
    <citation type="submission" date="2021-05" db="EMBL/GenBank/DDBJ databases">
        <title>Energy efficiency and biological interactions define the core microbiome of deep oligotrophic groundwater.</title>
        <authorList>
            <person name="Mehrshad M."/>
            <person name="Lopez-Fernandez M."/>
            <person name="Bell E."/>
            <person name="Bernier-Latmani R."/>
            <person name="Bertilsson S."/>
            <person name="Dopson M."/>
        </authorList>
    </citation>
    <scope>NUCLEOTIDE SEQUENCE</scope>
    <source>
        <strain evidence="3">Modern_marine.mb.64</strain>
    </source>
</reference>
<feature type="domain" description="Fibronectin type-III" evidence="2">
    <location>
        <begin position="326"/>
        <end position="430"/>
    </location>
</feature>
<dbReference type="GO" id="GO:0016020">
    <property type="term" value="C:membrane"/>
    <property type="evidence" value="ECO:0007669"/>
    <property type="project" value="UniProtKB-SubCell"/>
</dbReference>
<evidence type="ECO:0000313" key="4">
    <source>
        <dbReference type="Proteomes" id="UP000777784"/>
    </source>
</evidence>
<keyword evidence="1" id="KW-0472">Membrane</keyword>
<keyword evidence="1" id="KW-0812">Transmembrane</keyword>
<gene>
    <name evidence="3" type="ORF">KJ970_12160</name>
</gene>
<protein>
    <recommendedName>
        <fullName evidence="2">Fibronectin type-III domain-containing protein</fullName>
    </recommendedName>
</protein>
<feature type="transmembrane region" description="Helical" evidence="1">
    <location>
        <begin position="7"/>
        <end position="26"/>
    </location>
</feature>
<dbReference type="SMART" id="SM00060">
    <property type="entry name" value="FN3"/>
    <property type="match status" value="5"/>
</dbReference>
<dbReference type="PROSITE" id="PS51257">
    <property type="entry name" value="PROKAR_LIPOPROTEIN"/>
    <property type="match status" value="1"/>
</dbReference>
<dbReference type="InterPro" id="IPR013783">
    <property type="entry name" value="Ig-like_fold"/>
</dbReference>
<dbReference type="PROSITE" id="PS50853">
    <property type="entry name" value="FN3"/>
    <property type="match status" value="2"/>
</dbReference>
<feature type="domain" description="Fibronectin type-III" evidence="2">
    <location>
        <begin position="529"/>
        <end position="626"/>
    </location>
</feature>
<sequence length="827" mass="90249">MLNRIHLSLILILFVPALILLSFGWMGCSKDHDDSITNPRDPEQSGETPILMGFETIVGNRSVTLDWQLADSTKIGLIRAYTVWFRYYDNPTFHQVDSVAAPPTEISGFTNGEPIRLAVRVVLKSGLQGELSREITVTPGLFSILIENGRESASSARVRLDLQAPAGTQGVYLGNDADLSAAALSPFNETTFWDLEPNEGSHTVYAQFVNAEGSRSSIVHDDIILDTQASIRTLVISPDTSIFHPGETVTFTMDAGESGGEASIVIGQDGRRKTLHDAADGIYSLDYLIEEDLRVVDATLTGYFADAAGNNADPLVISRRMTVDPGPTAVTLSVPTSPSPTSIHLSWTQALDGEAFFEYRVIRAEAADVPNQEGREVRTAISQRSQTEFVDTSVEPGKEYYYIVQVVDSYGMKANSNEVMGRSATNAPPSPVTLNHPTNISEDGVGLSWSRSLAPDFSFYRIVRGQTDDPMTDPERIVLNEIHDASSTIYEDTRELKQGTTFWYVVVVVDDLGTAAASNIVSADIPNLAPQPVSLNGPSVAGETSLALNWSRSNDLDFAAYHLHRALSSGVGEADLEVGEITRLEVTQLLDTGLTENTEYYYRLFVEDESGLSTGSNEIAARTANADPPAVTLQSVVQDDDAFTPTLVLNWSQSAAHDFESYRIYRDTSPGVTPASNLVRQLIESSVTRIEDSGLNDNTRYVYRVYVYDDQDAHAGSNEISVTTDNEAPDPVMLTVTASGFGSISLSWTQSDAHDFQSYRLYRSLNSDNFTALVGTWPNRNQTGHSIAITESDTSTYFFRLTVSDQGINGNPDHSAVSNVVSARGWE</sequence>
<dbReference type="InterPro" id="IPR003961">
    <property type="entry name" value="FN3_dom"/>
</dbReference>
<dbReference type="InterPro" id="IPR050713">
    <property type="entry name" value="RTP_Phos/Ushers"/>
</dbReference>
<dbReference type="PANTHER" id="PTHR46957:SF3">
    <property type="entry name" value="CYTOKINE RECEPTOR"/>
    <property type="match status" value="1"/>
</dbReference>
<dbReference type="PANTHER" id="PTHR46957">
    <property type="entry name" value="CYTOKINE RECEPTOR"/>
    <property type="match status" value="1"/>
</dbReference>
<name>A0A948RWA8_UNCEI</name>
<dbReference type="EMBL" id="JAHJDP010000072">
    <property type="protein sequence ID" value="MBU2691671.1"/>
    <property type="molecule type" value="Genomic_DNA"/>
</dbReference>